<dbReference type="Pfam" id="PF10604">
    <property type="entry name" value="Polyketide_cyc2"/>
    <property type="match status" value="1"/>
</dbReference>
<dbReference type="Proteomes" id="UP001501115">
    <property type="component" value="Unassembled WGS sequence"/>
</dbReference>
<keyword evidence="2" id="KW-1185">Reference proteome</keyword>
<comment type="caution">
    <text evidence="1">The sequence shown here is derived from an EMBL/GenBank/DDBJ whole genome shotgun (WGS) entry which is preliminary data.</text>
</comment>
<reference evidence="2" key="1">
    <citation type="journal article" date="2019" name="Int. J. Syst. Evol. Microbiol.">
        <title>The Global Catalogue of Microorganisms (GCM) 10K type strain sequencing project: providing services to taxonomists for standard genome sequencing and annotation.</title>
        <authorList>
            <consortium name="The Broad Institute Genomics Platform"/>
            <consortium name="The Broad Institute Genome Sequencing Center for Infectious Disease"/>
            <person name="Wu L."/>
            <person name="Ma J."/>
        </authorList>
    </citation>
    <scope>NUCLEOTIDE SEQUENCE [LARGE SCALE GENOMIC DNA]</scope>
    <source>
        <strain evidence="2">JCM 31290</strain>
    </source>
</reference>
<accession>A0ABP8GGL0</accession>
<sequence>MTSTTRQSRHLGISIDRPAREVYDYVSEPANVPGWAPGLARSLDLVDGRWVGESPMGRIVVAFTPRNDFGVLDHHVTLPSGETVHNPMRVIADGPGCEVVFTLRRRPGTSDEEYRRDEEAVSADLTALKRVMERAQP</sequence>
<evidence type="ECO:0000313" key="2">
    <source>
        <dbReference type="Proteomes" id="UP001501115"/>
    </source>
</evidence>
<dbReference type="InterPro" id="IPR019587">
    <property type="entry name" value="Polyketide_cyclase/dehydratase"/>
</dbReference>
<dbReference type="InterPro" id="IPR023393">
    <property type="entry name" value="START-like_dom_sf"/>
</dbReference>
<dbReference type="SUPFAM" id="SSF55961">
    <property type="entry name" value="Bet v1-like"/>
    <property type="match status" value="1"/>
</dbReference>
<name>A0ABP8GGL0_9ACTN</name>
<gene>
    <name evidence="1" type="ORF">GCM10023086_49790</name>
</gene>
<protein>
    <submittedName>
        <fullName evidence="1">SRPBCC family protein</fullName>
    </submittedName>
</protein>
<dbReference type="RefSeq" id="WP_345663840.1">
    <property type="nucleotide sequence ID" value="NZ_BAABET010000007.1"/>
</dbReference>
<evidence type="ECO:0000313" key="1">
    <source>
        <dbReference type="EMBL" id="GAA4323766.1"/>
    </source>
</evidence>
<organism evidence="1 2">
    <name type="scientific">Streptomyces venetus</name>
    <dbReference type="NCBI Taxonomy" id="1701086"/>
    <lineage>
        <taxon>Bacteria</taxon>
        <taxon>Bacillati</taxon>
        <taxon>Actinomycetota</taxon>
        <taxon>Actinomycetes</taxon>
        <taxon>Kitasatosporales</taxon>
        <taxon>Streptomycetaceae</taxon>
        <taxon>Streptomyces</taxon>
    </lineage>
</organism>
<dbReference type="EMBL" id="BAABET010000007">
    <property type="protein sequence ID" value="GAA4323766.1"/>
    <property type="molecule type" value="Genomic_DNA"/>
</dbReference>
<dbReference type="Gene3D" id="3.30.530.20">
    <property type="match status" value="1"/>
</dbReference>
<proteinExistence type="predicted"/>